<dbReference type="EMBL" id="CP002131">
    <property type="protein sequence ID" value="ADL08334.1"/>
    <property type="molecule type" value="Genomic_DNA"/>
</dbReference>
<dbReference type="KEGG" id="toc:Toce_1594"/>
<dbReference type="HAMAP" id="MF_01185">
    <property type="entry name" value="FliW"/>
    <property type="match status" value="1"/>
</dbReference>
<comment type="subcellular location">
    <subcellularLocation>
        <location evidence="5">Cytoplasm</location>
    </subcellularLocation>
</comment>
<name>D9RYB0_THEOJ</name>
<dbReference type="GO" id="GO:0044780">
    <property type="term" value="P:bacterial-type flagellum assembly"/>
    <property type="evidence" value="ECO:0007669"/>
    <property type="project" value="UniProtKB-UniRule"/>
</dbReference>
<protein>
    <recommendedName>
        <fullName evidence="5">Flagellar assembly factor FliW</fullName>
    </recommendedName>
</protein>
<gene>
    <name evidence="5" type="primary">fliW</name>
    <name evidence="6" type="ordered locus">Toce_1594</name>
</gene>
<dbReference type="Gene3D" id="2.30.290.10">
    <property type="entry name" value="BH3618-like"/>
    <property type="match status" value="1"/>
</dbReference>
<dbReference type="AlphaFoldDB" id="D9RYB0"/>
<evidence type="ECO:0000313" key="7">
    <source>
        <dbReference type="Proteomes" id="UP000000272"/>
    </source>
</evidence>
<dbReference type="NCBIfam" id="NF009793">
    <property type="entry name" value="PRK13285.1-1"/>
    <property type="match status" value="1"/>
</dbReference>
<dbReference type="OrthoDB" id="9801235at2"/>
<comment type="function">
    <text evidence="5">Acts as an anti-CsrA protein, binds CsrA and prevents it from repressing translation of its target genes, one of which is flagellin. Binds to flagellin and participates in the assembly of the flagellum.</text>
</comment>
<dbReference type="InterPro" id="IPR003775">
    <property type="entry name" value="Flagellar_assembly_factor_FliW"/>
</dbReference>
<keyword evidence="4 5" id="KW-0143">Chaperone</keyword>
<evidence type="ECO:0000256" key="3">
    <source>
        <dbReference type="ARBA" id="ARBA00022845"/>
    </source>
</evidence>
<reference evidence="6 7" key="1">
    <citation type="journal article" date="2010" name="Stand. Genomic Sci.">
        <title>Complete genome sequence of Thermosediminibacter oceani type strain (JW/IW-1228P).</title>
        <authorList>
            <person name="Pitluck S."/>
            <person name="Yasawong M."/>
            <person name="Munk C."/>
            <person name="Nolan M."/>
            <person name="Lapidus A."/>
            <person name="Lucas S."/>
            <person name="Glavina Del Rio T."/>
            <person name="Tice H."/>
            <person name="Cheng J.F."/>
            <person name="Bruce D."/>
            <person name="Detter C."/>
            <person name="Tapia R."/>
            <person name="Han C."/>
            <person name="Goodwin L."/>
            <person name="Liolios K."/>
            <person name="Ivanova N."/>
            <person name="Mavromatis K."/>
            <person name="Mikhailova N."/>
            <person name="Pati A."/>
            <person name="Chen A."/>
            <person name="Palaniappan K."/>
            <person name="Land M."/>
            <person name="Hauser L."/>
            <person name="Chang Y.J."/>
            <person name="Jeffries C.D."/>
            <person name="Rohde M."/>
            <person name="Spring S."/>
            <person name="Sikorski J."/>
            <person name="Goker M."/>
            <person name="Woyke T."/>
            <person name="Bristow J."/>
            <person name="Eisen J.A."/>
            <person name="Markowitz V."/>
            <person name="Hugenholtz P."/>
            <person name="Kyrpides N.C."/>
            <person name="Klenk H.P."/>
        </authorList>
    </citation>
    <scope>NUCLEOTIDE SEQUENCE [LARGE SCALE GENOMIC DNA]</scope>
    <source>
        <strain evidence="7">ATCC BAA-1034 / DSM 16646 / JW/IW-1228P</strain>
    </source>
</reference>
<accession>D9RYB0</accession>
<comment type="subunit">
    <text evidence="5">Interacts with translational regulator CsrA and flagellin(s).</text>
</comment>
<evidence type="ECO:0000256" key="4">
    <source>
        <dbReference type="ARBA" id="ARBA00023186"/>
    </source>
</evidence>
<evidence type="ECO:0000313" key="6">
    <source>
        <dbReference type="EMBL" id="ADL08334.1"/>
    </source>
</evidence>
<dbReference type="InterPro" id="IPR024046">
    <property type="entry name" value="Flagellar_assmbl_FliW_dom_sf"/>
</dbReference>
<evidence type="ECO:0000256" key="5">
    <source>
        <dbReference type="HAMAP-Rule" id="MF_01185"/>
    </source>
</evidence>
<organism evidence="6 7">
    <name type="scientific">Thermosediminibacter oceani (strain ATCC BAA-1034 / DSM 16646 / JW/IW-1228P)</name>
    <dbReference type="NCBI Taxonomy" id="555079"/>
    <lineage>
        <taxon>Bacteria</taxon>
        <taxon>Bacillati</taxon>
        <taxon>Bacillota</taxon>
        <taxon>Clostridia</taxon>
        <taxon>Thermosediminibacterales</taxon>
        <taxon>Thermosediminibacteraceae</taxon>
        <taxon>Thermosediminibacter</taxon>
    </lineage>
</organism>
<dbReference type="Proteomes" id="UP000000272">
    <property type="component" value="Chromosome"/>
</dbReference>
<keyword evidence="2 5" id="KW-1005">Bacterial flagellum biogenesis</keyword>
<evidence type="ECO:0000256" key="2">
    <source>
        <dbReference type="ARBA" id="ARBA00022795"/>
    </source>
</evidence>
<dbReference type="GO" id="GO:0005737">
    <property type="term" value="C:cytoplasm"/>
    <property type="evidence" value="ECO:0007669"/>
    <property type="project" value="UniProtKB-SubCell"/>
</dbReference>
<evidence type="ECO:0000256" key="1">
    <source>
        <dbReference type="ARBA" id="ARBA00022490"/>
    </source>
</evidence>
<comment type="similarity">
    <text evidence="5">Belongs to the FliW family.</text>
</comment>
<dbReference type="STRING" id="555079.Toce_1594"/>
<keyword evidence="1 5" id="KW-0963">Cytoplasm</keyword>
<dbReference type="eggNOG" id="COG1699">
    <property type="taxonomic scope" value="Bacteria"/>
</dbReference>
<dbReference type="HOGENOM" id="CLU_112356_0_0_9"/>
<keyword evidence="7" id="KW-1185">Reference proteome</keyword>
<dbReference type="PANTHER" id="PTHR39190">
    <property type="entry name" value="FLAGELLAR ASSEMBLY FACTOR FLIW"/>
    <property type="match status" value="1"/>
</dbReference>
<dbReference type="Pfam" id="PF02623">
    <property type="entry name" value="FliW"/>
    <property type="match status" value="1"/>
</dbReference>
<dbReference type="SUPFAM" id="SSF141457">
    <property type="entry name" value="BH3618-like"/>
    <property type="match status" value="1"/>
</dbReference>
<proteinExistence type="inferred from homology"/>
<dbReference type="GO" id="GO:0006417">
    <property type="term" value="P:regulation of translation"/>
    <property type="evidence" value="ECO:0007669"/>
    <property type="project" value="UniProtKB-KW"/>
</dbReference>
<keyword evidence="3 5" id="KW-0810">Translation regulation</keyword>
<dbReference type="RefSeq" id="WP_013276362.1">
    <property type="nucleotide sequence ID" value="NC_014377.1"/>
</dbReference>
<sequence>MLKIKTKYFGQIEIDENKIITFVSGIVGFESLKKFILIDHPGNEQIKWLQSVEEPNFALPLVDPLLFFPDYSPTVSKEYISPLKIQSLADAVVLCVLTVPQDLKVTVNLKAPIILNPIESLADQIIAENPEYKTKHPIKLLSDANEGR</sequence>
<dbReference type="PANTHER" id="PTHR39190:SF1">
    <property type="entry name" value="FLAGELLAR ASSEMBLY FACTOR FLIW"/>
    <property type="match status" value="1"/>
</dbReference>